<keyword evidence="2" id="KW-1185">Reference proteome</keyword>
<evidence type="ECO:0000313" key="1">
    <source>
        <dbReference type="EMBL" id="TCO38153.1"/>
    </source>
</evidence>
<dbReference type="EMBL" id="SLWR01000021">
    <property type="protein sequence ID" value="TCO38153.1"/>
    <property type="molecule type" value="Genomic_DNA"/>
</dbReference>
<dbReference type="Proteomes" id="UP000295573">
    <property type="component" value="Unassembled WGS sequence"/>
</dbReference>
<dbReference type="AlphaFoldDB" id="A0A4R2I252"/>
<sequence length="75" mass="8271">MIDPTRVRTRWGSDPRYVNVDVDGREVGSLVVSSQGEVKAFIHEGFDEYQQLIHEIRDLAAPIASAASTCAGPRE</sequence>
<accession>A0A4R2I252</accession>
<organism evidence="1 2">
    <name type="scientific">Kribbella antiqua</name>
    <dbReference type="NCBI Taxonomy" id="2512217"/>
    <lineage>
        <taxon>Bacteria</taxon>
        <taxon>Bacillati</taxon>
        <taxon>Actinomycetota</taxon>
        <taxon>Actinomycetes</taxon>
        <taxon>Propionibacteriales</taxon>
        <taxon>Kribbellaceae</taxon>
        <taxon>Kribbella</taxon>
    </lineage>
</organism>
<name>A0A4R2I252_9ACTN</name>
<comment type="caution">
    <text evidence="1">The sequence shown here is derived from an EMBL/GenBank/DDBJ whole genome shotgun (WGS) entry which is preliminary data.</text>
</comment>
<dbReference type="RefSeq" id="WP_132157627.1">
    <property type="nucleotide sequence ID" value="NZ_SLWR01000021.1"/>
</dbReference>
<protein>
    <submittedName>
        <fullName evidence="1">Uncharacterized protein</fullName>
    </submittedName>
</protein>
<proteinExistence type="predicted"/>
<evidence type="ECO:0000313" key="2">
    <source>
        <dbReference type="Proteomes" id="UP000295573"/>
    </source>
</evidence>
<reference evidence="1 2" key="1">
    <citation type="journal article" date="2015" name="Stand. Genomic Sci.">
        <title>Genomic Encyclopedia of Bacterial and Archaeal Type Strains, Phase III: the genomes of soil and plant-associated and newly described type strains.</title>
        <authorList>
            <person name="Whitman W.B."/>
            <person name="Woyke T."/>
            <person name="Klenk H.P."/>
            <person name="Zhou Y."/>
            <person name="Lilburn T.G."/>
            <person name="Beck B.J."/>
            <person name="De Vos P."/>
            <person name="Vandamme P."/>
            <person name="Eisen J.A."/>
            <person name="Garrity G."/>
            <person name="Hugenholtz P."/>
            <person name="Kyrpides N.C."/>
        </authorList>
    </citation>
    <scope>NUCLEOTIDE SEQUENCE [LARGE SCALE GENOMIC DNA]</scope>
    <source>
        <strain evidence="1 2">VKM Ac-2541</strain>
    </source>
</reference>
<gene>
    <name evidence="1" type="ORF">EV646_12166</name>
</gene>